<gene>
    <name evidence="2" type="ORF">FWK35_00036033</name>
</gene>
<sequence length="113" mass="12470">VHGFISDGAQTNRKVWNEYGLGGKLNSCQNYVEHFVDPERKFFAFSDTPRHVRRRTRFRATVVSTKSPKLHLGCQSSRGGLPPPQPPSVPGRSPPQAVPQVGCLFQAVEPDAS</sequence>
<feature type="region of interest" description="Disordered" evidence="1">
    <location>
        <begin position="70"/>
        <end position="98"/>
    </location>
</feature>
<keyword evidence="2" id="KW-0695">RNA-directed DNA polymerase</keyword>
<feature type="compositionally biased region" description="Pro residues" evidence="1">
    <location>
        <begin position="81"/>
        <end position="97"/>
    </location>
</feature>
<dbReference type="AlphaFoldDB" id="A0A6G0W1N9"/>
<keyword evidence="2" id="KW-0808">Transferase</keyword>
<evidence type="ECO:0000256" key="1">
    <source>
        <dbReference type="SAM" id="MobiDB-lite"/>
    </source>
</evidence>
<evidence type="ECO:0000313" key="3">
    <source>
        <dbReference type="Proteomes" id="UP000478052"/>
    </source>
</evidence>
<feature type="non-terminal residue" evidence="2">
    <location>
        <position position="1"/>
    </location>
</feature>
<reference evidence="2 3" key="1">
    <citation type="submission" date="2019-08" db="EMBL/GenBank/DDBJ databases">
        <title>Whole genome of Aphis craccivora.</title>
        <authorList>
            <person name="Voronova N.V."/>
            <person name="Shulinski R.S."/>
            <person name="Bandarenka Y.V."/>
            <person name="Zhorov D.G."/>
            <person name="Warner D."/>
        </authorList>
    </citation>
    <scope>NUCLEOTIDE SEQUENCE [LARGE SCALE GENOMIC DNA]</scope>
    <source>
        <strain evidence="2">180601</strain>
        <tissue evidence="2">Whole Body</tissue>
    </source>
</reference>
<keyword evidence="2" id="KW-0548">Nucleotidyltransferase</keyword>
<accession>A0A6G0W1N9</accession>
<dbReference type="OrthoDB" id="6626861at2759"/>
<protein>
    <submittedName>
        <fullName evidence="2">Reverse transcriptase domain-containing protein</fullName>
    </submittedName>
</protein>
<organism evidence="2 3">
    <name type="scientific">Aphis craccivora</name>
    <name type="common">Cowpea aphid</name>
    <dbReference type="NCBI Taxonomy" id="307492"/>
    <lineage>
        <taxon>Eukaryota</taxon>
        <taxon>Metazoa</taxon>
        <taxon>Ecdysozoa</taxon>
        <taxon>Arthropoda</taxon>
        <taxon>Hexapoda</taxon>
        <taxon>Insecta</taxon>
        <taxon>Pterygota</taxon>
        <taxon>Neoptera</taxon>
        <taxon>Paraneoptera</taxon>
        <taxon>Hemiptera</taxon>
        <taxon>Sternorrhyncha</taxon>
        <taxon>Aphidomorpha</taxon>
        <taxon>Aphidoidea</taxon>
        <taxon>Aphididae</taxon>
        <taxon>Aphidini</taxon>
        <taxon>Aphis</taxon>
        <taxon>Aphis</taxon>
    </lineage>
</organism>
<comment type="caution">
    <text evidence="2">The sequence shown here is derived from an EMBL/GenBank/DDBJ whole genome shotgun (WGS) entry which is preliminary data.</text>
</comment>
<dbReference type="EMBL" id="VUJU01009968">
    <property type="protein sequence ID" value="KAF0716597.1"/>
    <property type="molecule type" value="Genomic_DNA"/>
</dbReference>
<dbReference type="Proteomes" id="UP000478052">
    <property type="component" value="Unassembled WGS sequence"/>
</dbReference>
<keyword evidence="3" id="KW-1185">Reference proteome</keyword>
<name>A0A6G0W1N9_APHCR</name>
<dbReference type="GO" id="GO:0003964">
    <property type="term" value="F:RNA-directed DNA polymerase activity"/>
    <property type="evidence" value="ECO:0007669"/>
    <property type="project" value="UniProtKB-KW"/>
</dbReference>
<proteinExistence type="predicted"/>
<evidence type="ECO:0000313" key="2">
    <source>
        <dbReference type="EMBL" id="KAF0716597.1"/>
    </source>
</evidence>